<dbReference type="InterPro" id="IPR011598">
    <property type="entry name" value="bHLH_dom"/>
</dbReference>
<dbReference type="PANTHER" id="PTHR10328:SF3">
    <property type="entry name" value="PROTEIN MAX"/>
    <property type="match status" value="1"/>
</dbReference>
<dbReference type="Pfam" id="PF00010">
    <property type="entry name" value="HLH"/>
    <property type="match status" value="1"/>
</dbReference>
<keyword evidence="1" id="KW-0805">Transcription regulation</keyword>
<organism evidence="9 10">
    <name type="scientific">Marasmius crinis-equi</name>
    <dbReference type="NCBI Taxonomy" id="585013"/>
    <lineage>
        <taxon>Eukaryota</taxon>
        <taxon>Fungi</taxon>
        <taxon>Dikarya</taxon>
        <taxon>Basidiomycota</taxon>
        <taxon>Agaricomycotina</taxon>
        <taxon>Agaricomycetes</taxon>
        <taxon>Agaricomycetidae</taxon>
        <taxon>Agaricales</taxon>
        <taxon>Marasmiineae</taxon>
        <taxon>Marasmiaceae</taxon>
        <taxon>Marasmius</taxon>
    </lineage>
</organism>
<dbReference type="Gene3D" id="4.10.280.10">
    <property type="entry name" value="Helix-loop-helix DNA-binding domain"/>
    <property type="match status" value="1"/>
</dbReference>
<evidence type="ECO:0000313" key="10">
    <source>
        <dbReference type="Proteomes" id="UP001465976"/>
    </source>
</evidence>
<comment type="caution">
    <text evidence="9">The sequence shown here is derived from an EMBL/GenBank/DDBJ whole genome shotgun (WGS) entry which is preliminary data.</text>
</comment>
<evidence type="ECO:0000256" key="1">
    <source>
        <dbReference type="ARBA" id="ARBA00023015"/>
    </source>
</evidence>
<dbReference type="SMART" id="SM00353">
    <property type="entry name" value="HLH"/>
    <property type="match status" value="1"/>
</dbReference>
<feature type="region of interest" description="Disordered" evidence="7">
    <location>
        <begin position="1"/>
        <end position="53"/>
    </location>
</feature>
<gene>
    <name evidence="9" type="ORF">V5O48_000134</name>
</gene>
<dbReference type="EMBL" id="JBAHYK010000002">
    <property type="protein sequence ID" value="KAL0581904.1"/>
    <property type="molecule type" value="Genomic_DNA"/>
</dbReference>
<proteinExistence type="predicted"/>
<keyword evidence="2" id="KW-0238">DNA-binding</keyword>
<dbReference type="InterPro" id="IPR036638">
    <property type="entry name" value="HLH_DNA-bd_sf"/>
</dbReference>
<feature type="compositionally biased region" description="Polar residues" evidence="7">
    <location>
        <begin position="10"/>
        <end position="20"/>
    </location>
</feature>
<evidence type="ECO:0000256" key="4">
    <source>
        <dbReference type="ARBA" id="ARBA00023163"/>
    </source>
</evidence>
<keyword evidence="4" id="KW-0804">Transcription</keyword>
<name>A0ABR3G2C5_9AGAR</name>
<protein>
    <recommendedName>
        <fullName evidence="8">BHLH domain-containing protein</fullName>
    </recommendedName>
</protein>
<feature type="coiled-coil region" evidence="6">
    <location>
        <begin position="114"/>
        <end position="148"/>
    </location>
</feature>
<evidence type="ECO:0000256" key="7">
    <source>
        <dbReference type="SAM" id="MobiDB-lite"/>
    </source>
</evidence>
<reference evidence="9 10" key="1">
    <citation type="submission" date="2024-02" db="EMBL/GenBank/DDBJ databases">
        <title>A draft genome for the cacao thread blight pathogen Marasmius crinis-equi.</title>
        <authorList>
            <person name="Cohen S.P."/>
            <person name="Baruah I.K."/>
            <person name="Amoako-Attah I."/>
            <person name="Bukari Y."/>
            <person name="Meinhardt L.W."/>
            <person name="Bailey B.A."/>
        </authorList>
    </citation>
    <scope>NUCLEOTIDE SEQUENCE [LARGE SCALE GENOMIC DNA]</scope>
    <source>
        <strain evidence="9 10">GH-76</strain>
    </source>
</reference>
<keyword evidence="3" id="KW-0010">Activator</keyword>
<keyword evidence="6" id="KW-0175">Coiled coil</keyword>
<dbReference type="PANTHER" id="PTHR10328">
    <property type="entry name" value="PROTEIN MAX MYC-ASSOCIATED FACTOR X"/>
    <property type="match status" value="1"/>
</dbReference>
<evidence type="ECO:0000256" key="5">
    <source>
        <dbReference type="ARBA" id="ARBA00023242"/>
    </source>
</evidence>
<accession>A0ABR3G2C5</accession>
<evidence type="ECO:0000313" key="9">
    <source>
        <dbReference type="EMBL" id="KAL0581904.1"/>
    </source>
</evidence>
<dbReference type="CDD" id="cd00083">
    <property type="entry name" value="bHLH_SF"/>
    <property type="match status" value="1"/>
</dbReference>
<keyword evidence="5" id="KW-0539">Nucleus</keyword>
<keyword evidence="10" id="KW-1185">Reference proteome</keyword>
<dbReference type="PROSITE" id="PS50888">
    <property type="entry name" value="BHLH"/>
    <property type="match status" value="1"/>
</dbReference>
<evidence type="ECO:0000256" key="2">
    <source>
        <dbReference type="ARBA" id="ARBA00023125"/>
    </source>
</evidence>
<evidence type="ECO:0000256" key="3">
    <source>
        <dbReference type="ARBA" id="ARBA00023159"/>
    </source>
</evidence>
<evidence type="ECO:0000259" key="8">
    <source>
        <dbReference type="PROSITE" id="PS50888"/>
    </source>
</evidence>
<feature type="domain" description="BHLH" evidence="8">
    <location>
        <begin position="58"/>
        <end position="110"/>
    </location>
</feature>
<evidence type="ECO:0000256" key="6">
    <source>
        <dbReference type="SAM" id="Coils"/>
    </source>
</evidence>
<dbReference type="SUPFAM" id="SSF47459">
    <property type="entry name" value="HLH, helix-loop-helix DNA-binding domain"/>
    <property type="match status" value="1"/>
</dbReference>
<sequence length="313" mass="34307">MSLPVLIPSPHTSSGHSDVSPSPDLLHPNPNGASQRTFPGGNGTPAKRKPNKRLNTAEHRAIHNAVERARRETLNGRFLDLAKLLPNLSQIRRPSKSAIVNSSIAHLSASRRHRALASRELRVLKLEADHLRKELNEWRNRAGIARTEEPVRGEGFGMVLNQELEAIPVLKSGGYDEEDFGDDASSEGDYPGASYIDEHQAAVHRNASPALSANTGVAPPFLSQSHNPGRPPFIQSSPAHQNVAHSMIAASQYEDNHLSSGLYDVQSPYANNFVQQQQQEKYPNSISFDRQLQLQGAQMGGRGLNGTYTMMVQ</sequence>
<dbReference type="Proteomes" id="UP001465976">
    <property type="component" value="Unassembled WGS sequence"/>
</dbReference>